<reference evidence="1" key="2">
    <citation type="journal article" date="2015" name="Data Brief">
        <title>Shoot transcriptome of the giant reed, Arundo donax.</title>
        <authorList>
            <person name="Barrero R.A."/>
            <person name="Guerrero F.D."/>
            <person name="Moolhuijzen P."/>
            <person name="Goolsby J.A."/>
            <person name="Tidwell J."/>
            <person name="Bellgard S.E."/>
            <person name="Bellgard M.I."/>
        </authorList>
    </citation>
    <scope>NUCLEOTIDE SEQUENCE</scope>
    <source>
        <tissue evidence="1">Shoot tissue taken approximately 20 cm above the soil surface</tissue>
    </source>
</reference>
<reference evidence="1" key="1">
    <citation type="submission" date="2014-09" db="EMBL/GenBank/DDBJ databases">
        <authorList>
            <person name="Magalhaes I.L.F."/>
            <person name="Oliveira U."/>
            <person name="Santos F.R."/>
            <person name="Vidigal T.H.D.A."/>
            <person name="Brescovit A.D."/>
            <person name="Santos A.J."/>
        </authorList>
    </citation>
    <scope>NUCLEOTIDE SEQUENCE</scope>
    <source>
        <tissue evidence="1">Shoot tissue taken approximately 20 cm above the soil surface</tissue>
    </source>
</reference>
<name>A0A0A8YXN4_ARUDO</name>
<accession>A0A0A8YXN4</accession>
<evidence type="ECO:0000313" key="1">
    <source>
        <dbReference type="EMBL" id="JAD31909.1"/>
    </source>
</evidence>
<organism evidence="1">
    <name type="scientific">Arundo donax</name>
    <name type="common">Giant reed</name>
    <name type="synonym">Donax arundinaceus</name>
    <dbReference type="NCBI Taxonomy" id="35708"/>
    <lineage>
        <taxon>Eukaryota</taxon>
        <taxon>Viridiplantae</taxon>
        <taxon>Streptophyta</taxon>
        <taxon>Embryophyta</taxon>
        <taxon>Tracheophyta</taxon>
        <taxon>Spermatophyta</taxon>
        <taxon>Magnoliopsida</taxon>
        <taxon>Liliopsida</taxon>
        <taxon>Poales</taxon>
        <taxon>Poaceae</taxon>
        <taxon>PACMAD clade</taxon>
        <taxon>Arundinoideae</taxon>
        <taxon>Arundineae</taxon>
        <taxon>Arundo</taxon>
    </lineage>
</organism>
<protein>
    <submittedName>
        <fullName evidence="1">Uncharacterized protein</fullName>
    </submittedName>
</protein>
<dbReference type="AlphaFoldDB" id="A0A0A8YXN4"/>
<sequence length="154" mass="17494">MRNVGEGSFGARGAVADATEADAGCMDDEADGSGDEEAADNDDPLPAIQYFHGAGLLDCAVVEYNTLSNWGYENSYIQMEQRFCNRDEVIHFISNYAVITRRDHKCVRSKPTEYEVRCMKHLSYLYFVRAHKPKYENYFVISRHTPIHAAKMLL</sequence>
<proteinExistence type="predicted"/>
<dbReference type="EMBL" id="GBRH01265986">
    <property type="protein sequence ID" value="JAD31909.1"/>
    <property type="molecule type" value="Transcribed_RNA"/>
</dbReference>